<organism evidence="2 3">
    <name type="scientific">Monilinia fructigena</name>
    <dbReference type="NCBI Taxonomy" id="38457"/>
    <lineage>
        <taxon>Eukaryota</taxon>
        <taxon>Fungi</taxon>
        <taxon>Dikarya</taxon>
        <taxon>Ascomycota</taxon>
        <taxon>Pezizomycotina</taxon>
        <taxon>Leotiomycetes</taxon>
        <taxon>Helotiales</taxon>
        <taxon>Sclerotiniaceae</taxon>
        <taxon>Monilinia</taxon>
    </lineage>
</organism>
<sequence>MAIRQRKRHRQRPPNPQRLPQRLRARPPKRRPSQGLWERHPSARHHPRDPQQGRAPSRREGTPRAARARPQRSHQYRGEQARGSQVEEGVHDGMIEKALEMLSSQRVAGAGAGEECGSETATPVTGRRRGQADSRAREHAWTGLLRRRVRRVRR</sequence>
<comment type="caution">
    <text evidence="2">The sequence shown here is derived from an EMBL/GenBank/DDBJ whole genome shotgun (WGS) entry which is preliminary data.</text>
</comment>
<feature type="region of interest" description="Disordered" evidence="1">
    <location>
        <begin position="1"/>
        <end position="87"/>
    </location>
</feature>
<protein>
    <submittedName>
        <fullName evidence="2">Uncharacterized protein</fullName>
    </submittedName>
</protein>
<evidence type="ECO:0000313" key="2">
    <source>
        <dbReference type="EMBL" id="RAL58430.1"/>
    </source>
</evidence>
<evidence type="ECO:0000313" key="3">
    <source>
        <dbReference type="Proteomes" id="UP000249056"/>
    </source>
</evidence>
<dbReference type="EMBL" id="QKRW01000082">
    <property type="protein sequence ID" value="RAL58430.1"/>
    <property type="molecule type" value="Genomic_DNA"/>
</dbReference>
<reference evidence="2 3" key="1">
    <citation type="submission" date="2018-06" db="EMBL/GenBank/DDBJ databases">
        <title>Genome Sequence of the Brown Rot Fungal Pathogen Monilinia fructigena.</title>
        <authorList>
            <person name="Landi L."/>
            <person name="De Miccolis Angelini R.M."/>
            <person name="Pollastro S."/>
            <person name="Abate D."/>
            <person name="Faretra F."/>
            <person name="Romanazzi G."/>
        </authorList>
    </citation>
    <scope>NUCLEOTIDE SEQUENCE [LARGE SCALE GENOMIC DNA]</scope>
    <source>
        <strain evidence="2 3">Mfrg269</strain>
    </source>
</reference>
<proteinExistence type="predicted"/>
<feature type="compositionally biased region" description="Basic residues" evidence="1">
    <location>
        <begin position="21"/>
        <end position="32"/>
    </location>
</feature>
<feature type="region of interest" description="Disordered" evidence="1">
    <location>
        <begin position="109"/>
        <end position="138"/>
    </location>
</feature>
<name>A0A395IE04_9HELO</name>
<gene>
    <name evidence="2" type="ORF">DID88_005135</name>
</gene>
<feature type="compositionally biased region" description="Basic residues" evidence="1">
    <location>
        <begin position="1"/>
        <end position="12"/>
    </location>
</feature>
<evidence type="ECO:0000256" key="1">
    <source>
        <dbReference type="SAM" id="MobiDB-lite"/>
    </source>
</evidence>
<dbReference type="Proteomes" id="UP000249056">
    <property type="component" value="Unassembled WGS sequence"/>
</dbReference>
<dbReference type="AlphaFoldDB" id="A0A395IE04"/>
<feature type="compositionally biased region" description="Basic residues" evidence="1">
    <location>
        <begin position="66"/>
        <end position="75"/>
    </location>
</feature>
<accession>A0A395IE04</accession>
<keyword evidence="3" id="KW-1185">Reference proteome</keyword>